<dbReference type="Pfam" id="PF14715">
    <property type="entry name" value="FixP_N"/>
    <property type="match status" value="1"/>
</dbReference>
<dbReference type="Pfam" id="PF00034">
    <property type="entry name" value="Cytochrom_C"/>
    <property type="match status" value="2"/>
</dbReference>
<evidence type="ECO:0000256" key="7">
    <source>
        <dbReference type="SAM" id="Phobius"/>
    </source>
</evidence>
<gene>
    <name evidence="9" type="ORF">TUM4438_06940</name>
</gene>
<keyword evidence="2 6" id="KW-0349">Heme</keyword>
<dbReference type="PRINTS" id="PR00605">
    <property type="entry name" value="CYTCHROMECIC"/>
</dbReference>
<keyword evidence="7" id="KW-0472">Membrane</keyword>
<dbReference type="InterPro" id="IPR038414">
    <property type="entry name" value="CcoP_N_sf"/>
</dbReference>
<feature type="domain" description="Cytochrome c" evidence="8">
    <location>
        <begin position="582"/>
        <end position="678"/>
    </location>
</feature>
<dbReference type="Pfam" id="PF13442">
    <property type="entry name" value="Cytochrome_CBB3"/>
    <property type="match status" value="2"/>
</dbReference>
<feature type="transmembrane region" description="Helical" evidence="7">
    <location>
        <begin position="6"/>
        <end position="28"/>
    </location>
</feature>
<dbReference type="Gene3D" id="6.10.280.130">
    <property type="match status" value="1"/>
</dbReference>
<comment type="caution">
    <text evidence="9">The sequence shown here is derived from an EMBL/GenBank/DDBJ whole genome shotgun (WGS) entry which is preliminary data.</text>
</comment>
<keyword evidence="5 6" id="KW-0408">Iron</keyword>
<feature type="transmembrane region" description="Helical" evidence="7">
    <location>
        <begin position="56"/>
        <end position="75"/>
    </location>
</feature>
<dbReference type="InterPro" id="IPR008168">
    <property type="entry name" value="Cyt_C_IC"/>
</dbReference>
<evidence type="ECO:0000256" key="4">
    <source>
        <dbReference type="ARBA" id="ARBA00022982"/>
    </source>
</evidence>
<dbReference type="InterPro" id="IPR036909">
    <property type="entry name" value="Cyt_c-like_dom_sf"/>
</dbReference>
<dbReference type="PANTHER" id="PTHR35008:SF8">
    <property type="entry name" value="ALCOHOL DEHYDROGENASE CYTOCHROME C SUBUNIT"/>
    <property type="match status" value="1"/>
</dbReference>
<feature type="domain" description="Cytochrome c" evidence="8">
    <location>
        <begin position="211"/>
        <end position="292"/>
    </location>
</feature>
<protein>
    <recommendedName>
        <fullName evidence="8">Cytochrome c domain-containing protein</fullName>
    </recommendedName>
</protein>
<name>A0ABQ4P2R0_9GAMM</name>
<keyword evidence="7" id="KW-0812">Transmembrane</keyword>
<dbReference type="InterPro" id="IPR032858">
    <property type="entry name" value="CcoP_N"/>
</dbReference>
<evidence type="ECO:0000256" key="5">
    <source>
        <dbReference type="ARBA" id="ARBA00023004"/>
    </source>
</evidence>
<dbReference type="InterPro" id="IPR051459">
    <property type="entry name" value="Cytochrome_c-type_DH"/>
</dbReference>
<dbReference type="RefSeq" id="WP_220779449.1">
    <property type="nucleotide sequence ID" value="NZ_BPEY01000007.1"/>
</dbReference>
<keyword evidence="4" id="KW-0249">Electron transport</keyword>
<evidence type="ECO:0000256" key="2">
    <source>
        <dbReference type="ARBA" id="ARBA00022617"/>
    </source>
</evidence>
<organism evidence="9 10">
    <name type="scientific">Shewanella sairae</name>
    <dbReference type="NCBI Taxonomy" id="190310"/>
    <lineage>
        <taxon>Bacteria</taxon>
        <taxon>Pseudomonadati</taxon>
        <taxon>Pseudomonadota</taxon>
        <taxon>Gammaproteobacteria</taxon>
        <taxon>Alteromonadales</taxon>
        <taxon>Shewanellaceae</taxon>
        <taxon>Shewanella</taxon>
    </lineage>
</organism>
<evidence type="ECO:0000313" key="9">
    <source>
        <dbReference type="EMBL" id="GIU41810.1"/>
    </source>
</evidence>
<evidence type="ECO:0000313" key="10">
    <source>
        <dbReference type="Proteomes" id="UP000887104"/>
    </source>
</evidence>
<evidence type="ECO:0000256" key="1">
    <source>
        <dbReference type="ARBA" id="ARBA00022448"/>
    </source>
</evidence>
<dbReference type="PROSITE" id="PS51007">
    <property type="entry name" value="CYTC"/>
    <property type="match status" value="4"/>
</dbReference>
<dbReference type="EMBL" id="BPEY01000007">
    <property type="protein sequence ID" value="GIU41810.1"/>
    <property type="molecule type" value="Genomic_DNA"/>
</dbReference>
<sequence length="723" mass="80527">MTVFWNAWVVGFIVIFLSFMALVIIKYWRDNHSADEHKTIDTFDGIDENDAPPPRLLFISYLVAFVMSVIFLVLYPGLGNWNGLMGWVQSDDALSSPVTDLEIEMAPLNDKSLMALAKNKVITDSGASLFETHCAACHRRNAQGQKHFPNLVDNEWLYGGSESEILHSIEKGRHGAMPGWKGILSDDQITKMAYYIASLQPERRNLNAPQVKIDLGRGIFTQYCASCHGDGTVANTQIGAPLLNDAIWLHGGSIEEIKHTIDFGLNNLMPGFESQLSNNEILAVGAYITEQRLISDAKLAALDPEAVKRGEYLINAGDCVACHSSEGGERFAGGLPFKTPFGTVYSTNITPHVSEGIGSDDYADFKAALFDGKGRHGYLYPAMPYTSYQYLKEQDTQDLWSYLQSITAVARQNDKNEMIFPSNIRTGLLGWNLVFMDTAPLSYEAPKHVELTEQELKEWQQGKYWVMGLGHCSECHTPRNLAQALIPEKIFQGNLIDGWNAPDISAKELYQDRWDMESLTDFLHTGHSSKGSAFAGMADVVKNSTSLMTRDDIKTISRYLLVGDEYNTIPADTQQLNPTGFTQEAYADKQFNAYSLYAETCGACHGEDGKGRDPIAPTLLNNGIIMHSDPFNTIAVTIRGLSPTYLDEERNFMPMTSFQNVLTDTELANLISFVRYYLGDRKEPVTAEQVKAVRRQLEKAGFAGNLHTTPDMYDHRDGDISID</sequence>
<reference evidence="9" key="1">
    <citation type="submission" date="2021-05" db="EMBL/GenBank/DDBJ databases">
        <title>Molecular characterization for Shewanella algae harboring chromosomal blaOXA-55-like strains isolated from clinical and environment sample.</title>
        <authorList>
            <person name="Ohama Y."/>
            <person name="Aoki K."/>
            <person name="Harada S."/>
            <person name="Moriya K."/>
            <person name="Ishii Y."/>
            <person name="Tateda K."/>
        </authorList>
    </citation>
    <scope>NUCLEOTIDE SEQUENCE</scope>
    <source>
        <strain evidence="9">JCM 11563</strain>
    </source>
</reference>
<proteinExistence type="predicted"/>
<dbReference type="InterPro" id="IPR009056">
    <property type="entry name" value="Cyt_c-like_dom"/>
</dbReference>
<evidence type="ECO:0000256" key="3">
    <source>
        <dbReference type="ARBA" id="ARBA00022723"/>
    </source>
</evidence>
<keyword evidence="3 6" id="KW-0479">Metal-binding</keyword>
<keyword evidence="7" id="KW-1133">Transmembrane helix</keyword>
<dbReference type="PANTHER" id="PTHR35008">
    <property type="entry name" value="BLL4482 PROTEIN-RELATED"/>
    <property type="match status" value="1"/>
</dbReference>
<dbReference type="Gene3D" id="1.10.760.10">
    <property type="entry name" value="Cytochrome c-like domain"/>
    <property type="match status" value="4"/>
</dbReference>
<feature type="domain" description="Cytochrome c" evidence="8">
    <location>
        <begin position="305"/>
        <end position="407"/>
    </location>
</feature>
<keyword evidence="1" id="KW-0813">Transport</keyword>
<keyword evidence="10" id="KW-1185">Reference proteome</keyword>
<evidence type="ECO:0000259" key="8">
    <source>
        <dbReference type="PROSITE" id="PS51007"/>
    </source>
</evidence>
<feature type="domain" description="Cytochrome c" evidence="8">
    <location>
        <begin position="121"/>
        <end position="200"/>
    </location>
</feature>
<dbReference type="SUPFAM" id="SSF46626">
    <property type="entry name" value="Cytochrome c"/>
    <property type="match status" value="5"/>
</dbReference>
<accession>A0ABQ4P2R0</accession>
<evidence type="ECO:0000256" key="6">
    <source>
        <dbReference type="PROSITE-ProRule" id="PRU00433"/>
    </source>
</evidence>
<dbReference type="Proteomes" id="UP000887104">
    <property type="component" value="Unassembled WGS sequence"/>
</dbReference>